<feature type="transmembrane region" description="Helical" evidence="8">
    <location>
        <begin position="71"/>
        <end position="92"/>
    </location>
</feature>
<dbReference type="Proteomes" id="UP000274556">
    <property type="component" value="Unassembled WGS sequence"/>
</dbReference>
<protein>
    <submittedName>
        <fullName evidence="10">Proton-conducting membrane transporter</fullName>
    </submittedName>
</protein>
<evidence type="ECO:0000256" key="1">
    <source>
        <dbReference type="ARBA" id="ARBA00004651"/>
    </source>
</evidence>
<dbReference type="AlphaFoldDB" id="A0A495V538"/>
<reference evidence="10 11" key="1">
    <citation type="submission" date="2018-10" db="EMBL/GenBank/DDBJ databases">
        <title>Genomic Encyclopedia of Archaeal and Bacterial Type Strains, Phase II (KMG-II): from individual species to whole genera.</title>
        <authorList>
            <person name="Goeker M."/>
        </authorList>
    </citation>
    <scope>NUCLEOTIDE SEQUENCE [LARGE SCALE GENOMIC DNA]</scope>
    <source>
        <strain evidence="10 11">DSM 235</strain>
    </source>
</reference>
<keyword evidence="6 8" id="KW-0472">Membrane</keyword>
<accession>A0A495V538</accession>
<comment type="caution">
    <text evidence="10">The sequence shown here is derived from an EMBL/GenBank/DDBJ whole genome shotgun (WGS) entry which is preliminary data.</text>
</comment>
<name>A0A495V538_9GAMM</name>
<evidence type="ECO:0000313" key="11">
    <source>
        <dbReference type="Proteomes" id="UP000274556"/>
    </source>
</evidence>
<dbReference type="Pfam" id="PF00361">
    <property type="entry name" value="Proton_antipo_M"/>
    <property type="match status" value="1"/>
</dbReference>
<evidence type="ECO:0000256" key="2">
    <source>
        <dbReference type="ARBA" id="ARBA00022475"/>
    </source>
</evidence>
<keyword evidence="11" id="KW-1185">Reference proteome</keyword>
<evidence type="ECO:0000313" key="10">
    <source>
        <dbReference type="EMBL" id="RKT43705.1"/>
    </source>
</evidence>
<dbReference type="EMBL" id="RBXL01000001">
    <property type="protein sequence ID" value="RKT43705.1"/>
    <property type="molecule type" value="Genomic_DNA"/>
</dbReference>
<feature type="transmembrane region" description="Helical" evidence="8">
    <location>
        <begin position="290"/>
        <end position="310"/>
    </location>
</feature>
<feature type="transmembrane region" description="Helical" evidence="8">
    <location>
        <begin position="461"/>
        <end position="484"/>
    </location>
</feature>
<dbReference type="InterPro" id="IPR052175">
    <property type="entry name" value="ComplexI-like_HydComp"/>
</dbReference>
<evidence type="ECO:0000256" key="5">
    <source>
        <dbReference type="ARBA" id="ARBA00023002"/>
    </source>
</evidence>
<evidence type="ECO:0000256" key="6">
    <source>
        <dbReference type="ARBA" id="ARBA00023136"/>
    </source>
</evidence>
<evidence type="ECO:0000256" key="7">
    <source>
        <dbReference type="RuleBase" id="RU000320"/>
    </source>
</evidence>
<keyword evidence="5" id="KW-0560">Oxidoreductase</keyword>
<feature type="transmembrane region" description="Helical" evidence="8">
    <location>
        <begin position="158"/>
        <end position="179"/>
    </location>
</feature>
<keyword evidence="3 7" id="KW-0812">Transmembrane</keyword>
<feature type="transmembrane region" description="Helical" evidence="8">
    <location>
        <begin position="199"/>
        <end position="222"/>
    </location>
</feature>
<dbReference type="RefSeq" id="WP_120796243.1">
    <property type="nucleotide sequence ID" value="NZ_RBXL01000001.1"/>
</dbReference>
<feature type="transmembrane region" description="Helical" evidence="8">
    <location>
        <begin position="33"/>
        <end position="51"/>
    </location>
</feature>
<feature type="transmembrane region" description="Helical" evidence="8">
    <location>
        <begin position="127"/>
        <end position="146"/>
    </location>
</feature>
<feature type="transmembrane region" description="Helical" evidence="8">
    <location>
        <begin position="316"/>
        <end position="340"/>
    </location>
</feature>
<dbReference type="PANTHER" id="PTHR42682:SF4">
    <property type="entry name" value="NADH-UBIQUINONE_PLASTOQUINONE"/>
    <property type="match status" value="1"/>
</dbReference>
<feature type="transmembrane region" description="Helical" evidence="8">
    <location>
        <begin position="539"/>
        <end position="558"/>
    </location>
</feature>
<feature type="transmembrane region" description="Helical" evidence="8">
    <location>
        <begin position="257"/>
        <end position="278"/>
    </location>
</feature>
<evidence type="ECO:0000256" key="3">
    <source>
        <dbReference type="ARBA" id="ARBA00022692"/>
    </source>
</evidence>
<dbReference type="PANTHER" id="PTHR42682">
    <property type="entry name" value="HYDROGENASE-4 COMPONENT F"/>
    <property type="match status" value="1"/>
</dbReference>
<dbReference type="InterPro" id="IPR001750">
    <property type="entry name" value="ND/Mrp_TM"/>
</dbReference>
<dbReference type="GO" id="GO:0005886">
    <property type="term" value="C:plasma membrane"/>
    <property type="evidence" value="ECO:0007669"/>
    <property type="project" value="UniProtKB-SubCell"/>
</dbReference>
<comment type="subcellular location">
    <subcellularLocation>
        <location evidence="1">Cell membrane</location>
        <topology evidence="1">Multi-pass membrane protein</topology>
    </subcellularLocation>
    <subcellularLocation>
        <location evidence="7">Membrane</location>
        <topology evidence="7">Multi-pass membrane protein</topology>
    </subcellularLocation>
</comment>
<keyword evidence="4 8" id="KW-1133">Transmembrane helix</keyword>
<gene>
    <name evidence="10" type="ORF">BDD21_1059</name>
</gene>
<organism evidence="10 11">
    <name type="scientific">Thiocapsa rosea</name>
    <dbReference type="NCBI Taxonomy" id="69360"/>
    <lineage>
        <taxon>Bacteria</taxon>
        <taxon>Pseudomonadati</taxon>
        <taxon>Pseudomonadota</taxon>
        <taxon>Gammaproteobacteria</taxon>
        <taxon>Chromatiales</taxon>
        <taxon>Chromatiaceae</taxon>
        <taxon>Thiocapsa</taxon>
    </lineage>
</organism>
<feature type="transmembrane region" description="Helical" evidence="8">
    <location>
        <begin position="104"/>
        <end position="121"/>
    </location>
</feature>
<sequence>MSAGLLQSAVLFALAWPFLAASLWAIRAARPSAIRLLPWSAAPALAVALLVPDLTLSLPETLLGSGLALDATGRVFLATTALLWLIAGALMVGGRPGDVGERRSALPALLAMGSCFALALADEGLMWFAAGTLAGYAVYALILQAAPRAARAAGRRLVILLVLSDLLLFELFLILAHAAGGTSFADLRGAVAALDNPTFVLALMTLGFGVKAGVLGVHPWLLPAFGSTTPAVRVAVIAFAAAAGLLGWLRLLPLGEIAWTSMGVALHWLAFATAAYALITGFSRTGQRALAGSVLMALTAQWLWALAAALQRPESGAAIAALLPMVALQSGLALAALVLLDDAGRTRHRALRMAMAWLAMVLMVLAPLPVFAVWMDVGSPTVIDLWWPSITVALLLGRLAAGMALHDGHPSRSRHRSSRMALGACLLVAASVGAATSLLGYPPTGLWSPIQADPPPWSFSSVVAAAALAGAIWIGWLASLSSVLERMRTMRTIRGDLRRIALIRLPGWRDAILDALMSVASNASPSALARQAEARLMRWESALAILLLVGLAVGWSAFGG</sequence>
<evidence type="ECO:0000256" key="4">
    <source>
        <dbReference type="ARBA" id="ARBA00022989"/>
    </source>
</evidence>
<dbReference type="GO" id="GO:0016491">
    <property type="term" value="F:oxidoreductase activity"/>
    <property type="evidence" value="ECO:0007669"/>
    <property type="project" value="UniProtKB-KW"/>
</dbReference>
<evidence type="ECO:0000256" key="8">
    <source>
        <dbReference type="SAM" id="Phobius"/>
    </source>
</evidence>
<feature type="transmembrane region" description="Helical" evidence="8">
    <location>
        <begin position="386"/>
        <end position="408"/>
    </location>
</feature>
<evidence type="ECO:0000259" key="9">
    <source>
        <dbReference type="Pfam" id="PF00361"/>
    </source>
</evidence>
<keyword evidence="2" id="KW-1003">Cell membrane</keyword>
<feature type="transmembrane region" description="Helical" evidence="8">
    <location>
        <begin position="234"/>
        <end position="251"/>
    </location>
</feature>
<feature type="transmembrane region" description="Helical" evidence="8">
    <location>
        <begin position="352"/>
        <end position="374"/>
    </location>
</feature>
<feature type="transmembrane region" description="Helical" evidence="8">
    <location>
        <begin position="420"/>
        <end position="441"/>
    </location>
</feature>
<feature type="transmembrane region" description="Helical" evidence="8">
    <location>
        <begin position="6"/>
        <end position="26"/>
    </location>
</feature>
<feature type="domain" description="NADH:quinone oxidoreductase/Mrp antiporter transmembrane" evidence="9">
    <location>
        <begin position="134"/>
        <end position="365"/>
    </location>
</feature>
<proteinExistence type="predicted"/>